<accession>A0A0G3W7E3</accession>
<dbReference type="STRING" id="84022.CACET_c03160"/>
<proteinExistence type="inferred from homology"/>
<dbReference type="PANTHER" id="PTHR34773:SF1">
    <property type="entry name" value="FLAGELLAR SECRETION CHAPERONE FLIS"/>
    <property type="match status" value="1"/>
</dbReference>
<evidence type="ECO:0000256" key="4">
    <source>
        <dbReference type="ARBA" id="ARBA00022795"/>
    </source>
</evidence>
<keyword evidence="6" id="KW-0969">Cilium</keyword>
<dbReference type="GO" id="GO:0071973">
    <property type="term" value="P:bacterial-type flagellum-dependent cell motility"/>
    <property type="evidence" value="ECO:0007669"/>
    <property type="project" value="TreeGrafter"/>
</dbReference>
<evidence type="ECO:0000256" key="3">
    <source>
        <dbReference type="ARBA" id="ARBA00022490"/>
    </source>
</evidence>
<dbReference type="CDD" id="cd16098">
    <property type="entry name" value="FliS"/>
    <property type="match status" value="1"/>
</dbReference>
<dbReference type="Proteomes" id="UP000035704">
    <property type="component" value="Chromosome"/>
</dbReference>
<evidence type="ECO:0000256" key="5">
    <source>
        <dbReference type="ARBA" id="ARBA00023186"/>
    </source>
</evidence>
<comment type="subcellular location">
    <subcellularLocation>
        <location evidence="1">Cytoplasm</location>
        <location evidence="1">Cytosol</location>
    </subcellularLocation>
</comment>
<keyword evidence="6" id="KW-0966">Cell projection</keyword>
<name>A0A0G3W7E3_9CLOT</name>
<dbReference type="SUPFAM" id="SSF101116">
    <property type="entry name" value="Flagellar export chaperone FliS"/>
    <property type="match status" value="1"/>
</dbReference>
<evidence type="ECO:0000313" key="7">
    <source>
        <dbReference type="Proteomes" id="UP000035704"/>
    </source>
</evidence>
<organism evidence="6 7">
    <name type="scientific">Clostridium aceticum</name>
    <dbReference type="NCBI Taxonomy" id="84022"/>
    <lineage>
        <taxon>Bacteria</taxon>
        <taxon>Bacillati</taxon>
        <taxon>Bacillota</taxon>
        <taxon>Clostridia</taxon>
        <taxon>Eubacteriales</taxon>
        <taxon>Clostridiaceae</taxon>
        <taxon>Clostridium</taxon>
    </lineage>
</organism>
<dbReference type="InterPro" id="IPR036584">
    <property type="entry name" value="FliS_sf"/>
</dbReference>
<keyword evidence="6" id="KW-0282">Flagellum</keyword>
<keyword evidence="7" id="KW-1185">Reference proteome</keyword>
<dbReference type="InterPro" id="IPR003713">
    <property type="entry name" value="FliS"/>
</dbReference>
<keyword evidence="5" id="KW-0143">Chaperone</keyword>
<keyword evidence="3" id="KW-0963">Cytoplasm</keyword>
<dbReference type="GO" id="GO:0005829">
    <property type="term" value="C:cytosol"/>
    <property type="evidence" value="ECO:0007669"/>
    <property type="project" value="UniProtKB-SubCell"/>
</dbReference>
<dbReference type="Pfam" id="PF02561">
    <property type="entry name" value="FliS"/>
    <property type="match status" value="1"/>
</dbReference>
<dbReference type="GO" id="GO:0044780">
    <property type="term" value="P:bacterial-type flagellum assembly"/>
    <property type="evidence" value="ECO:0007669"/>
    <property type="project" value="InterPro"/>
</dbReference>
<dbReference type="Gene3D" id="1.20.120.340">
    <property type="entry name" value="Flagellar protein FliS"/>
    <property type="match status" value="1"/>
</dbReference>
<evidence type="ECO:0000256" key="1">
    <source>
        <dbReference type="ARBA" id="ARBA00004514"/>
    </source>
</evidence>
<keyword evidence="4" id="KW-1005">Bacterial flagellum biogenesis</keyword>
<dbReference type="AlphaFoldDB" id="A0A0G3W7E3"/>
<dbReference type="EMBL" id="CP009687">
    <property type="protein sequence ID" value="AKL93832.1"/>
    <property type="molecule type" value="Genomic_DNA"/>
</dbReference>
<dbReference type="KEGG" id="cace:CACET_c03160"/>
<sequence length="160" mass="17698">MNTLIEKEYLANRVANANEAELVAILYEGLIDTFEDNIDYLRIGAYGKLNTSSQKAREILAELLSTIQGNSQIANNLKSIYVYVNQLITEAEISKDVEKLQLAIKVITPLYEGWKELGEKEGGQGTSTPPQGPKIVAGMTYGKGQLNDYVVNNGKEWQKG</sequence>
<evidence type="ECO:0000256" key="2">
    <source>
        <dbReference type="ARBA" id="ARBA00008787"/>
    </source>
</evidence>
<dbReference type="PATRIC" id="fig|84022.6.peg.319"/>
<evidence type="ECO:0000313" key="6">
    <source>
        <dbReference type="EMBL" id="AKL93832.1"/>
    </source>
</evidence>
<gene>
    <name evidence="6" type="primary">fliS2</name>
    <name evidence="6" type="ORF">CACET_c03160</name>
</gene>
<comment type="similarity">
    <text evidence="2">Belongs to the FliS family.</text>
</comment>
<protein>
    <submittedName>
        <fullName evidence="6">Flagellar biosynthesis protein FliS</fullName>
    </submittedName>
</protein>
<dbReference type="PANTHER" id="PTHR34773">
    <property type="entry name" value="FLAGELLAR SECRETION CHAPERONE FLIS"/>
    <property type="match status" value="1"/>
</dbReference>
<reference evidence="6 7" key="1">
    <citation type="submission" date="2014-10" db="EMBL/GenBank/DDBJ databases">
        <title>Genome sequence of Clostridium aceticum DSM 1496.</title>
        <authorList>
            <person name="Poehlein A."/>
            <person name="Schiel-Bengelsdorf B."/>
            <person name="Gottschalk G."/>
            <person name="Duerre P."/>
            <person name="Daniel R."/>
        </authorList>
    </citation>
    <scope>NUCLEOTIDE SEQUENCE [LARGE SCALE GENOMIC DNA]</scope>
    <source>
        <strain evidence="6 7">DSM 1496</strain>
    </source>
</reference>